<dbReference type="GO" id="GO:0015179">
    <property type="term" value="F:L-amino acid transmembrane transporter activity"/>
    <property type="evidence" value="ECO:0007669"/>
    <property type="project" value="TreeGrafter"/>
</dbReference>
<dbReference type="PANTHER" id="PTHR11785:SF353">
    <property type="entry name" value="METHIONINE TRANSPORTER (EUROFUNG)"/>
    <property type="match status" value="1"/>
</dbReference>
<dbReference type="EMBL" id="KZ678446">
    <property type="protein sequence ID" value="PSR84267.1"/>
    <property type="molecule type" value="Genomic_DNA"/>
</dbReference>
<dbReference type="STRING" id="2025994.A0A2T3A7K2"/>
<feature type="transmembrane region" description="Helical" evidence="6">
    <location>
        <begin position="391"/>
        <end position="412"/>
    </location>
</feature>
<name>A0A2T3A7K2_9PEZI</name>
<dbReference type="OrthoDB" id="5982228at2759"/>
<feature type="transmembrane region" description="Helical" evidence="6">
    <location>
        <begin position="493"/>
        <end position="519"/>
    </location>
</feature>
<dbReference type="InterPro" id="IPR002293">
    <property type="entry name" value="AA/rel_permease1"/>
</dbReference>
<organism evidence="7 8">
    <name type="scientific">Coniella lustricola</name>
    <dbReference type="NCBI Taxonomy" id="2025994"/>
    <lineage>
        <taxon>Eukaryota</taxon>
        <taxon>Fungi</taxon>
        <taxon>Dikarya</taxon>
        <taxon>Ascomycota</taxon>
        <taxon>Pezizomycotina</taxon>
        <taxon>Sordariomycetes</taxon>
        <taxon>Sordariomycetidae</taxon>
        <taxon>Diaporthales</taxon>
        <taxon>Schizoparmaceae</taxon>
        <taxon>Coniella</taxon>
    </lineage>
</organism>
<keyword evidence="3 6" id="KW-1133">Transmembrane helix</keyword>
<evidence type="ECO:0000256" key="6">
    <source>
        <dbReference type="SAM" id="Phobius"/>
    </source>
</evidence>
<feature type="transmembrane region" description="Helical" evidence="6">
    <location>
        <begin position="145"/>
        <end position="173"/>
    </location>
</feature>
<feature type="transmembrane region" description="Helical" evidence="6">
    <location>
        <begin position="424"/>
        <end position="443"/>
    </location>
</feature>
<evidence type="ECO:0000256" key="5">
    <source>
        <dbReference type="SAM" id="MobiDB-lite"/>
    </source>
</evidence>
<feature type="transmembrane region" description="Helical" evidence="6">
    <location>
        <begin position="61"/>
        <end position="86"/>
    </location>
</feature>
<evidence type="ECO:0000256" key="1">
    <source>
        <dbReference type="ARBA" id="ARBA00004141"/>
    </source>
</evidence>
<proteinExistence type="predicted"/>
<accession>A0A2T3A7K2</accession>
<dbReference type="PANTHER" id="PTHR11785">
    <property type="entry name" value="AMINO ACID TRANSPORTER"/>
    <property type="match status" value="1"/>
</dbReference>
<feature type="transmembrane region" description="Helical" evidence="6">
    <location>
        <begin position="297"/>
        <end position="316"/>
    </location>
</feature>
<feature type="transmembrane region" description="Helical" evidence="6">
    <location>
        <begin position="463"/>
        <end position="481"/>
    </location>
</feature>
<feature type="transmembrane region" description="Helical" evidence="6">
    <location>
        <begin position="208"/>
        <end position="233"/>
    </location>
</feature>
<reference evidence="7 8" key="1">
    <citation type="journal article" date="2018" name="Mycol. Prog.">
        <title>Coniella lustricola, a new species from submerged detritus.</title>
        <authorList>
            <person name="Raudabaugh D.B."/>
            <person name="Iturriaga T."/>
            <person name="Carver A."/>
            <person name="Mondo S."/>
            <person name="Pangilinan J."/>
            <person name="Lipzen A."/>
            <person name="He G."/>
            <person name="Amirebrahimi M."/>
            <person name="Grigoriev I.V."/>
            <person name="Miller A.N."/>
        </authorList>
    </citation>
    <scope>NUCLEOTIDE SEQUENCE [LARGE SCALE GENOMIC DNA]</scope>
    <source>
        <strain evidence="7 8">B22-T-1</strain>
    </source>
</reference>
<keyword evidence="4 6" id="KW-0472">Membrane</keyword>
<dbReference type="FunCoup" id="A0A2T3A7K2">
    <property type="interactions" value="298"/>
</dbReference>
<dbReference type="Gene3D" id="1.20.1740.10">
    <property type="entry name" value="Amino acid/polyamine transporter I"/>
    <property type="match status" value="1"/>
</dbReference>
<evidence type="ECO:0000256" key="3">
    <source>
        <dbReference type="ARBA" id="ARBA00022989"/>
    </source>
</evidence>
<gene>
    <name evidence="7" type="ORF">BD289DRAFT_506211</name>
</gene>
<feature type="transmembrane region" description="Helical" evidence="6">
    <location>
        <begin position="185"/>
        <end position="202"/>
    </location>
</feature>
<protein>
    <submittedName>
        <fullName evidence="7">Amino acid permease-domain-containing protein</fullName>
    </submittedName>
</protein>
<evidence type="ECO:0000256" key="2">
    <source>
        <dbReference type="ARBA" id="ARBA00022692"/>
    </source>
</evidence>
<dbReference type="InParanoid" id="A0A2T3A7K2"/>
<keyword evidence="2 6" id="KW-0812">Transmembrane</keyword>
<feature type="transmembrane region" description="Helical" evidence="6">
    <location>
        <begin position="98"/>
        <end position="125"/>
    </location>
</feature>
<keyword evidence="8" id="KW-1185">Reference proteome</keyword>
<dbReference type="InterPro" id="IPR050598">
    <property type="entry name" value="AminoAcid_Transporter"/>
</dbReference>
<evidence type="ECO:0000256" key="4">
    <source>
        <dbReference type="ARBA" id="ARBA00023136"/>
    </source>
</evidence>
<dbReference type="Proteomes" id="UP000241462">
    <property type="component" value="Unassembled WGS sequence"/>
</dbReference>
<dbReference type="AlphaFoldDB" id="A0A2T3A7K2"/>
<feature type="transmembrane region" description="Helical" evidence="6">
    <location>
        <begin position="349"/>
        <end position="370"/>
    </location>
</feature>
<evidence type="ECO:0000313" key="7">
    <source>
        <dbReference type="EMBL" id="PSR84267.1"/>
    </source>
</evidence>
<comment type="subcellular location">
    <subcellularLocation>
        <location evidence="1">Membrane</location>
        <topology evidence="1">Multi-pass membrane protein</topology>
    </subcellularLocation>
</comment>
<dbReference type="GO" id="GO:0016020">
    <property type="term" value="C:membrane"/>
    <property type="evidence" value="ECO:0007669"/>
    <property type="project" value="UniProtKB-SubCell"/>
</dbReference>
<sequence>MSFWRRPFGQRNGADNVETVGDDQSVVTDGTLNYVVEKAGNNSGPTYQEASGAPVEVKSPLGYGVGSITIIAINVSMMVGTGIYSTPSTILSDTASTGLALIFWIIGFIMSAASFAVYLEFASYFSNRSGGEVVYLEQAYPRPKWLFPIAFAFQTVILSFSSGNAIVMAEYLFACSGSSYTAWQLKGVAIAGYTVAFLFVALNTRVSYALSNAIAVIKVLTLVFISITGLVVLGGHTKVADPHQNFRHSFSQGSPTAYGLTNALYKIAFSYSGFTNAFNVVNEVKDPVKQIRRNGSVSLVIVTILYVLANVAYFAAVPREDLIAAEQIAASLFFTNVFGSSRAVRGLDFLIALSSFGNLVAVLIGQSRVLRECGRQGVLPFPRFWISTKPLGTPLGPYVVKWGLTIIMILAPPAGDAFEFITDLQVYPSAFFSLLLAVGLYIVRWRRNRLSLPRPTFRSWDVAIIFTILVAIYQLIMPWYPPTGGPYAGDVSFWYATYVVTGIALIIACGVYYWAWIWFIPRVGKYRIRQKMLILEDGATSHTLVKIPLDELAQWDSTHDALGREHNPGLQDVNLVSSAEVETGTAMKKDASSWNQSESLEEKSSV</sequence>
<dbReference type="Pfam" id="PF13520">
    <property type="entry name" value="AA_permease_2"/>
    <property type="match status" value="1"/>
</dbReference>
<feature type="region of interest" description="Disordered" evidence="5">
    <location>
        <begin position="586"/>
        <end position="606"/>
    </location>
</feature>
<evidence type="ECO:0000313" key="8">
    <source>
        <dbReference type="Proteomes" id="UP000241462"/>
    </source>
</evidence>